<gene>
    <name evidence="1" type="ORF">LshimejAT787_1204090</name>
</gene>
<dbReference type="InterPro" id="IPR043502">
    <property type="entry name" value="DNA/RNA_pol_sf"/>
</dbReference>
<dbReference type="InterPro" id="IPR012337">
    <property type="entry name" value="RNaseH-like_sf"/>
</dbReference>
<dbReference type="SUPFAM" id="SSF53098">
    <property type="entry name" value="Ribonuclease H-like"/>
    <property type="match status" value="1"/>
</dbReference>
<dbReference type="Proteomes" id="UP001063166">
    <property type="component" value="Unassembled WGS sequence"/>
</dbReference>
<accession>A0A9P3PU65</accession>
<name>A0A9P3PU65_LYOSH</name>
<evidence type="ECO:0000313" key="1">
    <source>
        <dbReference type="EMBL" id="GLB42960.1"/>
    </source>
</evidence>
<dbReference type="EMBL" id="BRPK01000012">
    <property type="protein sequence ID" value="GLB42960.1"/>
    <property type="molecule type" value="Genomic_DNA"/>
</dbReference>
<reference evidence="1" key="1">
    <citation type="submission" date="2022-07" db="EMBL/GenBank/DDBJ databases">
        <title>The genome of Lyophyllum shimeji provides insight into the initial evolution of ectomycorrhizal fungal genome.</title>
        <authorList>
            <person name="Kobayashi Y."/>
            <person name="Shibata T."/>
            <person name="Hirakawa H."/>
            <person name="Shigenobu S."/>
            <person name="Nishiyama T."/>
            <person name="Yamada A."/>
            <person name="Hasebe M."/>
            <person name="Kawaguchi M."/>
        </authorList>
    </citation>
    <scope>NUCLEOTIDE SEQUENCE</scope>
    <source>
        <strain evidence="1">AT787</strain>
    </source>
</reference>
<organism evidence="1 2">
    <name type="scientific">Lyophyllum shimeji</name>
    <name type="common">Hon-shimeji</name>
    <name type="synonym">Tricholoma shimeji</name>
    <dbReference type="NCBI Taxonomy" id="47721"/>
    <lineage>
        <taxon>Eukaryota</taxon>
        <taxon>Fungi</taxon>
        <taxon>Dikarya</taxon>
        <taxon>Basidiomycota</taxon>
        <taxon>Agaricomycotina</taxon>
        <taxon>Agaricomycetes</taxon>
        <taxon>Agaricomycetidae</taxon>
        <taxon>Agaricales</taxon>
        <taxon>Tricholomatineae</taxon>
        <taxon>Lyophyllaceae</taxon>
        <taxon>Lyophyllum</taxon>
    </lineage>
</organism>
<sequence>MLPPGQFGGRPGRNTSDAMHMVTHKIKNVWRSGNVAAALFLDVQGAFPNTVQDRLLYNMRECGVPKCYVNLTRRMLTSRRTRLKFDDFVSELIDILNSTTQGCPLTMLFYTFYNAPLIRTAIPTRKSELSIGFIDDSMLLAIAKTLHQAHVILRDMVERCGGCFDWSISHNSPFELSKLAFMDFPHSILDIIPPPLVLTRRNPDGSTSRQIVSAQLPTTAGDVLDVYSDLLPVDLLYHKILFRPAVCLASLPASHPLHGPSRKAAKRCVKRHHSPLHNLFLTMGVDPTVVEVIAPTQRRPNFVASFKPQSQSTAMGLRREYCPATHHTEAEIVGLTLGLHLLTSLSRLLRSLTVIGSDSQAVIRALHNQRPHPARYLLDHAHSAAEKLHVKQDRITRGARRKTAIHWVSGHVDFAPNERADKITKEAAQGTCPMHLLPPYLRCKPLSASIPALRQEHLTALRKTWRRCWEASPRFSLINAIDASLSSKKFLKLIEHLDRRHSAILAQLCTGHSPLHQHLFRIRQAESPQCPYCRGLSVETVRHFLLICPYYRHERHVHLRRKLRCKAEYLISAV</sequence>
<dbReference type="AlphaFoldDB" id="A0A9P3PU65"/>
<comment type="caution">
    <text evidence="1">The sequence shown here is derived from an EMBL/GenBank/DDBJ whole genome shotgun (WGS) entry which is preliminary data.</text>
</comment>
<dbReference type="PANTHER" id="PTHR33481">
    <property type="entry name" value="REVERSE TRANSCRIPTASE"/>
    <property type="match status" value="1"/>
</dbReference>
<keyword evidence="2" id="KW-1185">Reference proteome</keyword>
<protein>
    <submittedName>
        <fullName evidence="1">Encoded by</fullName>
    </submittedName>
</protein>
<proteinExistence type="predicted"/>
<dbReference type="GO" id="GO:0003676">
    <property type="term" value="F:nucleic acid binding"/>
    <property type="evidence" value="ECO:0007669"/>
    <property type="project" value="InterPro"/>
</dbReference>
<dbReference type="SUPFAM" id="SSF56672">
    <property type="entry name" value="DNA/RNA polymerases"/>
    <property type="match status" value="1"/>
</dbReference>
<evidence type="ECO:0000313" key="2">
    <source>
        <dbReference type="Proteomes" id="UP001063166"/>
    </source>
</evidence>
<dbReference type="Gene3D" id="3.30.420.10">
    <property type="entry name" value="Ribonuclease H-like superfamily/Ribonuclease H"/>
    <property type="match status" value="1"/>
</dbReference>
<dbReference type="PANTHER" id="PTHR33481:SF1">
    <property type="entry name" value="ENDONUCLEASE_EXONUCLEASE_PHOSPHATASE DOMAIN-CONTAINING PROTEIN-RELATED"/>
    <property type="match status" value="1"/>
</dbReference>
<dbReference type="InterPro" id="IPR036397">
    <property type="entry name" value="RNaseH_sf"/>
</dbReference>
<dbReference type="OrthoDB" id="3044497at2759"/>